<dbReference type="PANTHER" id="PTHR43155:SF2">
    <property type="entry name" value="CYCLIC DI-GMP PHOSPHODIESTERASE PA4108"/>
    <property type="match status" value="1"/>
</dbReference>
<gene>
    <name evidence="2" type="ORF">H2Z84_01565</name>
</gene>
<dbReference type="InterPro" id="IPR037522">
    <property type="entry name" value="HD_GYP_dom"/>
</dbReference>
<feature type="domain" description="HD-GYP" evidence="1">
    <location>
        <begin position="101"/>
        <end position="310"/>
    </location>
</feature>
<dbReference type="PANTHER" id="PTHR43155">
    <property type="entry name" value="CYCLIC DI-GMP PHOSPHODIESTERASE PA4108-RELATED"/>
    <property type="match status" value="1"/>
</dbReference>
<dbReference type="AlphaFoldDB" id="A0A838Y8F6"/>
<evidence type="ECO:0000259" key="1">
    <source>
        <dbReference type="PROSITE" id="PS51832"/>
    </source>
</evidence>
<dbReference type="InterPro" id="IPR003607">
    <property type="entry name" value="HD/PDEase_dom"/>
</dbReference>
<dbReference type="CDD" id="cd00077">
    <property type="entry name" value="HDc"/>
    <property type="match status" value="1"/>
</dbReference>
<evidence type="ECO:0000313" key="3">
    <source>
        <dbReference type="Proteomes" id="UP000545606"/>
    </source>
</evidence>
<comment type="caution">
    <text evidence="2">The sequence shown here is derived from an EMBL/GenBank/DDBJ whole genome shotgun (WGS) entry which is preliminary data.</text>
</comment>
<evidence type="ECO:0000313" key="2">
    <source>
        <dbReference type="EMBL" id="MBA4707074.1"/>
    </source>
</evidence>
<dbReference type="PROSITE" id="PS51832">
    <property type="entry name" value="HD_GYP"/>
    <property type="match status" value="1"/>
</dbReference>
<dbReference type="EMBL" id="JACERN010000003">
    <property type="protein sequence ID" value="MBA4707074.1"/>
    <property type="molecule type" value="Genomic_DNA"/>
</dbReference>
<dbReference type="Proteomes" id="UP000545606">
    <property type="component" value="Unassembled WGS sequence"/>
</dbReference>
<protein>
    <submittedName>
        <fullName evidence="2">HD domain-containing protein</fullName>
    </submittedName>
</protein>
<dbReference type="GO" id="GO:0008081">
    <property type="term" value="F:phosphoric diester hydrolase activity"/>
    <property type="evidence" value="ECO:0007669"/>
    <property type="project" value="UniProtKB-ARBA"/>
</dbReference>
<sequence length="377" mass="42235">MSDNNLSDKLKSSAISIGKELPMDVYAKNGILLLKRGHYVLSPDMKHRLIKLGFAEQPAEVKPAEKTVDNYRKGQSLFEEIVFLQQRVRNMLLHALTQPELEQRVRAIAQTIISLSERHPDGLMASMLLLPFQEYGVAHSLHTTALLTLITRQMKLPPGHREILLCAALTMNIAQIELQNELFSYEGQLTPQHHSAIKEHPLLSSAILREAGIENELWHALVQTHHENWQGSGYPFGLERKQILPPAHLLHLADITCAKLAPRRYRSAQLPATALGNLFQRKDVDFDSAFTTMLIRELGIYPPGSFVKLVNNEIAVVLARRDKPSEPQVAALRKADGPAYAEVLLRETSHPQYKIAAPCSSSLAGVRISFLASLWKI</sequence>
<dbReference type="Gene3D" id="1.10.3210.10">
    <property type="entry name" value="Hypothetical protein af1432"/>
    <property type="match status" value="1"/>
</dbReference>
<dbReference type="RefSeq" id="WP_181834406.1">
    <property type="nucleotide sequence ID" value="NZ_JACERN010000003.1"/>
</dbReference>
<proteinExistence type="predicted"/>
<accession>A0A838Y8F6</accession>
<name>A0A838Y8F6_9NEIS</name>
<organism evidence="2 3">
    <name type="scientific">Aquitalea aquatica</name>
    <dbReference type="NCBI Taxonomy" id="3044273"/>
    <lineage>
        <taxon>Bacteria</taxon>
        <taxon>Pseudomonadati</taxon>
        <taxon>Pseudomonadota</taxon>
        <taxon>Betaproteobacteria</taxon>
        <taxon>Neisseriales</taxon>
        <taxon>Chromobacteriaceae</taxon>
        <taxon>Aquitalea</taxon>
    </lineage>
</organism>
<dbReference type="Pfam" id="PF13487">
    <property type="entry name" value="HD_5"/>
    <property type="match status" value="1"/>
</dbReference>
<reference evidence="2 3" key="1">
    <citation type="submission" date="2020-07" db="EMBL/GenBank/DDBJ databases">
        <title>Draft genome sequence of violacein-producing bacteria and related species.</title>
        <authorList>
            <person name="Wilson H.S."/>
            <person name="De Leon M.E."/>
        </authorList>
    </citation>
    <scope>NUCLEOTIDE SEQUENCE [LARGE SCALE GENOMIC DNA]</scope>
    <source>
        <strain evidence="2 3">HSC-21Su07</strain>
    </source>
</reference>
<dbReference type="SUPFAM" id="SSF109604">
    <property type="entry name" value="HD-domain/PDEase-like"/>
    <property type="match status" value="1"/>
</dbReference>
<keyword evidence="3" id="KW-1185">Reference proteome</keyword>